<dbReference type="KEGG" id="dao:Desac_0157"/>
<keyword evidence="10" id="KW-1185">Reference proteome</keyword>
<accession>F2NBX7</accession>
<organism evidence="9 10">
    <name type="scientific">Desulfobacca acetoxidans (strain ATCC 700848 / DSM 11109 / ASRB2)</name>
    <dbReference type="NCBI Taxonomy" id="880072"/>
    <lineage>
        <taxon>Bacteria</taxon>
        <taxon>Pseudomonadati</taxon>
        <taxon>Thermodesulfobacteriota</taxon>
        <taxon>Desulfobaccia</taxon>
        <taxon>Desulfobaccales</taxon>
        <taxon>Desulfobaccaceae</taxon>
        <taxon>Desulfobacca</taxon>
    </lineage>
</organism>
<dbReference type="InterPro" id="IPR003423">
    <property type="entry name" value="OMP_efflux"/>
</dbReference>
<dbReference type="InterPro" id="IPR051906">
    <property type="entry name" value="TolC-like"/>
</dbReference>
<proteinExistence type="inferred from homology"/>
<comment type="similarity">
    <text evidence="2">Belongs to the outer membrane factor (OMF) (TC 1.B.17) family.</text>
</comment>
<gene>
    <name evidence="9" type="ordered locus">Desac_0157</name>
</gene>
<dbReference type="PANTHER" id="PTHR30026:SF21">
    <property type="entry name" value="SLR1270 PROTEIN"/>
    <property type="match status" value="1"/>
</dbReference>
<evidence type="ECO:0000313" key="9">
    <source>
        <dbReference type="EMBL" id="AEB08054.1"/>
    </source>
</evidence>
<evidence type="ECO:0000256" key="3">
    <source>
        <dbReference type="ARBA" id="ARBA00022448"/>
    </source>
</evidence>
<dbReference type="EMBL" id="CP002629">
    <property type="protein sequence ID" value="AEB08054.1"/>
    <property type="molecule type" value="Genomic_DNA"/>
</dbReference>
<keyword evidence="4" id="KW-1134">Transmembrane beta strand</keyword>
<evidence type="ECO:0000256" key="5">
    <source>
        <dbReference type="ARBA" id="ARBA00022692"/>
    </source>
</evidence>
<feature type="chain" id="PRO_5003282479" evidence="8">
    <location>
        <begin position="23"/>
        <end position="448"/>
    </location>
</feature>
<evidence type="ECO:0000256" key="1">
    <source>
        <dbReference type="ARBA" id="ARBA00004442"/>
    </source>
</evidence>
<keyword evidence="8" id="KW-0732">Signal</keyword>
<dbReference type="Proteomes" id="UP000000483">
    <property type="component" value="Chromosome"/>
</dbReference>
<evidence type="ECO:0000256" key="7">
    <source>
        <dbReference type="ARBA" id="ARBA00023237"/>
    </source>
</evidence>
<dbReference type="PANTHER" id="PTHR30026">
    <property type="entry name" value="OUTER MEMBRANE PROTEIN TOLC"/>
    <property type="match status" value="1"/>
</dbReference>
<dbReference type="GO" id="GO:0015562">
    <property type="term" value="F:efflux transmembrane transporter activity"/>
    <property type="evidence" value="ECO:0007669"/>
    <property type="project" value="InterPro"/>
</dbReference>
<evidence type="ECO:0000256" key="8">
    <source>
        <dbReference type="SAM" id="SignalP"/>
    </source>
</evidence>
<dbReference type="SUPFAM" id="SSF56954">
    <property type="entry name" value="Outer membrane efflux proteins (OEP)"/>
    <property type="match status" value="1"/>
</dbReference>
<dbReference type="STRING" id="880072.Desac_0157"/>
<comment type="subcellular location">
    <subcellularLocation>
        <location evidence="1">Cell outer membrane</location>
    </subcellularLocation>
</comment>
<dbReference type="Pfam" id="PF02321">
    <property type="entry name" value="OEP"/>
    <property type="match status" value="2"/>
</dbReference>
<name>F2NBX7_DESAR</name>
<evidence type="ECO:0000256" key="2">
    <source>
        <dbReference type="ARBA" id="ARBA00007613"/>
    </source>
</evidence>
<reference evidence="10" key="2">
    <citation type="submission" date="2011-03" db="EMBL/GenBank/DDBJ databases">
        <title>The complete genome of Desulfobacca acetoxidans DSM 11109.</title>
        <authorList>
            <consortium name="US DOE Joint Genome Institute (JGI-PGF)"/>
            <person name="Lucas S."/>
            <person name="Copeland A."/>
            <person name="Lapidus A."/>
            <person name="Bruce D."/>
            <person name="Goodwin L."/>
            <person name="Pitluck S."/>
            <person name="Peters L."/>
            <person name="Kyrpides N."/>
            <person name="Mavromatis K."/>
            <person name="Ivanova N."/>
            <person name="Ovchinnikova G."/>
            <person name="Teshima H."/>
            <person name="Detter J.C."/>
            <person name="Han C."/>
            <person name="Land M."/>
            <person name="Hauser L."/>
            <person name="Markowitz V."/>
            <person name="Cheng J.-F."/>
            <person name="Hugenholtz P."/>
            <person name="Woyke T."/>
            <person name="Wu D."/>
            <person name="Spring S."/>
            <person name="Schueler E."/>
            <person name="Brambilla E."/>
            <person name="Klenk H.-P."/>
            <person name="Eisen J.A."/>
        </authorList>
    </citation>
    <scope>NUCLEOTIDE SEQUENCE [LARGE SCALE GENOMIC DNA]</scope>
    <source>
        <strain evidence="10">ATCC 700848 / DSM 11109 / ASRB2</strain>
    </source>
</reference>
<keyword evidence="7" id="KW-0998">Cell outer membrane</keyword>
<evidence type="ECO:0000256" key="6">
    <source>
        <dbReference type="ARBA" id="ARBA00023136"/>
    </source>
</evidence>
<dbReference type="eggNOG" id="COG1538">
    <property type="taxonomic scope" value="Bacteria"/>
</dbReference>
<dbReference type="InterPro" id="IPR028351">
    <property type="entry name" value="CyaE"/>
</dbReference>
<dbReference type="RefSeq" id="WP_013705167.1">
    <property type="nucleotide sequence ID" value="NC_015388.1"/>
</dbReference>
<keyword evidence="3" id="KW-0813">Transport</keyword>
<dbReference type="GO" id="GO:1990281">
    <property type="term" value="C:efflux pump complex"/>
    <property type="evidence" value="ECO:0007669"/>
    <property type="project" value="TreeGrafter"/>
</dbReference>
<evidence type="ECO:0000256" key="4">
    <source>
        <dbReference type="ARBA" id="ARBA00022452"/>
    </source>
</evidence>
<sequence>MRRLFIFFILCCLITASASLSADGSSASGQPLTLGEAFQLAWKENANLKLSRLQELIAEQERVRARSGFLPKIKADAFQQKYDMQRKYTFQGSQPFYFLNRNYWESNIVAEQTLFDFSATPSRYKKAVLGKEAARLDTETTRDDIFFLVAQMYFQVLRTEKLKIIAEQEVVQLSNHLKIAKDLYEFGIVTHNDVLQAEVALADARQKLIIAKNAIINTQSSLNKLLGLPIHNPLVLKEETGITVPGVNLEDATQLALQNRSDLKAADRRVQQGEKGITEARSGHFPRFYAAAGQYYQQNKFSLHDTQWYAILGLNWNIFSGFDTKAQVAQAQERLNQLIVQKNDLGEQVKLEVQNAYLGLKETAERIAVTKGAVKQGEENLRLNEERYKEQVGTATEVIDAQTLLTQTRVNYNNAVYDHQVQKAQMLRALGRINELPPQPGNPTQEPK</sequence>
<dbReference type="AlphaFoldDB" id="F2NBX7"/>
<reference evidence="9 10" key="1">
    <citation type="journal article" date="2011" name="Stand. Genomic Sci.">
        <title>Complete genome sequence of the acetate-degrading sulfate reducer Desulfobacca acetoxidans type strain (ASRB2).</title>
        <authorList>
            <person name="Goker M."/>
            <person name="Teshima H."/>
            <person name="Lapidus A."/>
            <person name="Nolan M."/>
            <person name="Lucas S."/>
            <person name="Hammon N."/>
            <person name="Deshpande S."/>
            <person name="Cheng J.F."/>
            <person name="Tapia R."/>
            <person name="Han C."/>
            <person name="Goodwin L."/>
            <person name="Pitluck S."/>
            <person name="Huntemann M."/>
            <person name="Liolios K."/>
            <person name="Ivanova N."/>
            <person name="Pagani I."/>
            <person name="Mavromatis K."/>
            <person name="Ovchinikova G."/>
            <person name="Pati A."/>
            <person name="Chen A."/>
            <person name="Palaniappan K."/>
            <person name="Land M."/>
            <person name="Hauser L."/>
            <person name="Brambilla E.M."/>
            <person name="Rohde M."/>
            <person name="Spring S."/>
            <person name="Detter J.C."/>
            <person name="Woyke T."/>
            <person name="Bristow J."/>
            <person name="Eisen J.A."/>
            <person name="Markowitz V."/>
            <person name="Hugenholtz P."/>
            <person name="Kyrpides N.C."/>
            <person name="Klenk H.P."/>
        </authorList>
    </citation>
    <scope>NUCLEOTIDE SEQUENCE [LARGE SCALE GENOMIC DNA]</scope>
    <source>
        <strain evidence="10">ATCC 700848 / DSM 11109 / ASRB2</strain>
    </source>
</reference>
<keyword evidence="6" id="KW-0472">Membrane</keyword>
<dbReference type="GO" id="GO:0015288">
    <property type="term" value="F:porin activity"/>
    <property type="evidence" value="ECO:0007669"/>
    <property type="project" value="TreeGrafter"/>
</dbReference>
<dbReference type="OrthoDB" id="9814032at2"/>
<keyword evidence="5" id="KW-0812">Transmembrane</keyword>
<protein>
    <submittedName>
        <fullName evidence="9">Outer membrane efflux protein</fullName>
    </submittedName>
</protein>
<dbReference type="PIRSF" id="PIRSF001892">
    <property type="entry name" value="CyaE"/>
    <property type="match status" value="1"/>
</dbReference>
<evidence type="ECO:0000313" key="10">
    <source>
        <dbReference type="Proteomes" id="UP000000483"/>
    </source>
</evidence>
<dbReference type="Gene3D" id="1.20.1600.10">
    <property type="entry name" value="Outer membrane efflux proteins (OEP)"/>
    <property type="match status" value="1"/>
</dbReference>
<feature type="signal peptide" evidence="8">
    <location>
        <begin position="1"/>
        <end position="22"/>
    </location>
</feature>
<dbReference type="GO" id="GO:0009279">
    <property type="term" value="C:cell outer membrane"/>
    <property type="evidence" value="ECO:0007669"/>
    <property type="project" value="UniProtKB-SubCell"/>
</dbReference>
<dbReference type="HOGENOM" id="CLU_012817_10_6_7"/>